<dbReference type="InParanoid" id="A0A2G5EFU5"/>
<dbReference type="AlphaFoldDB" id="A0A2G5EFU5"/>
<keyword evidence="1" id="KW-0472">Membrane</keyword>
<dbReference type="EMBL" id="KZ305026">
    <property type="protein sequence ID" value="PIA54590.1"/>
    <property type="molecule type" value="Genomic_DNA"/>
</dbReference>
<keyword evidence="3" id="KW-1185">Reference proteome</keyword>
<reference evidence="2 3" key="1">
    <citation type="submission" date="2017-09" db="EMBL/GenBank/DDBJ databases">
        <title>WGS assembly of Aquilegia coerulea Goldsmith.</title>
        <authorList>
            <person name="Hodges S."/>
            <person name="Kramer E."/>
            <person name="Nordborg M."/>
            <person name="Tomkins J."/>
            <person name="Borevitz J."/>
            <person name="Derieg N."/>
            <person name="Yan J."/>
            <person name="Mihaltcheva S."/>
            <person name="Hayes R.D."/>
            <person name="Rokhsar D."/>
        </authorList>
    </citation>
    <scope>NUCLEOTIDE SEQUENCE [LARGE SCALE GENOMIC DNA]</scope>
    <source>
        <strain evidence="3">cv. Goldsmith</strain>
    </source>
</reference>
<evidence type="ECO:0000256" key="1">
    <source>
        <dbReference type="SAM" id="Phobius"/>
    </source>
</evidence>
<accession>A0A2G5EFU5</accession>
<evidence type="ECO:0000313" key="2">
    <source>
        <dbReference type="EMBL" id="PIA54590.1"/>
    </source>
</evidence>
<feature type="transmembrane region" description="Helical" evidence="1">
    <location>
        <begin position="52"/>
        <end position="71"/>
    </location>
</feature>
<keyword evidence="1" id="KW-0812">Transmembrane</keyword>
<sequence length="73" mass="8689">MLLYYPRTDYLYCGMLFNHAFRRRSNCLPLLTNMSDSYHLHVYLADTDSSQLDIFICPQLFGFISFLWVAIKK</sequence>
<evidence type="ECO:0000313" key="3">
    <source>
        <dbReference type="Proteomes" id="UP000230069"/>
    </source>
</evidence>
<organism evidence="2 3">
    <name type="scientific">Aquilegia coerulea</name>
    <name type="common">Rocky mountain columbine</name>
    <dbReference type="NCBI Taxonomy" id="218851"/>
    <lineage>
        <taxon>Eukaryota</taxon>
        <taxon>Viridiplantae</taxon>
        <taxon>Streptophyta</taxon>
        <taxon>Embryophyta</taxon>
        <taxon>Tracheophyta</taxon>
        <taxon>Spermatophyta</taxon>
        <taxon>Magnoliopsida</taxon>
        <taxon>Ranunculales</taxon>
        <taxon>Ranunculaceae</taxon>
        <taxon>Thalictroideae</taxon>
        <taxon>Aquilegia</taxon>
    </lineage>
</organism>
<name>A0A2G5EFU5_AQUCA</name>
<dbReference type="Proteomes" id="UP000230069">
    <property type="component" value="Unassembled WGS sequence"/>
</dbReference>
<gene>
    <name evidence="2" type="ORF">AQUCO_00900869v1</name>
</gene>
<protein>
    <submittedName>
        <fullName evidence="2">Uncharacterized protein</fullName>
    </submittedName>
</protein>
<keyword evidence="1" id="KW-1133">Transmembrane helix</keyword>
<proteinExistence type="predicted"/>